<evidence type="ECO:0000313" key="6">
    <source>
        <dbReference type="EMBL" id="WRQ86534.1"/>
    </source>
</evidence>
<evidence type="ECO:0000313" key="7">
    <source>
        <dbReference type="Proteomes" id="UP000738431"/>
    </source>
</evidence>
<name>A0ABZ1C4A7_9BACT</name>
<keyword evidence="1" id="KW-0805">Transcription regulation</keyword>
<dbReference type="SMART" id="SM00419">
    <property type="entry name" value="HTH_CRP"/>
    <property type="match status" value="1"/>
</dbReference>
<dbReference type="EMBL" id="CP139781">
    <property type="protein sequence ID" value="WRQ86534.1"/>
    <property type="molecule type" value="Genomic_DNA"/>
</dbReference>
<evidence type="ECO:0000259" key="5">
    <source>
        <dbReference type="PROSITE" id="PS51063"/>
    </source>
</evidence>
<dbReference type="Pfam" id="PF13545">
    <property type="entry name" value="HTH_Crp_2"/>
    <property type="match status" value="1"/>
</dbReference>
<dbReference type="InterPro" id="IPR036388">
    <property type="entry name" value="WH-like_DNA-bd_sf"/>
</dbReference>
<dbReference type="InterPro" id="IPR014710">
    <property type="entry name" value="RmlC-like_jellyroll"/>
</dbReference>
<evidence type="ECO:0000256" key="1">
    <source>
        <dbReference type="ARBA" id="ARBA00023015"/>
    </source>
</evidence>
<dbReference type="RefSeq" id="WP_221033217.1">
    <property type="nucleotide sequence ID" value="NZ_CP139781.1"/>
</dbReference>
<dbReference type="CDD" id="cd00038">
    <property type="entry name" value="CAP_ED"/>
    <property type="match status" value="1"/>
</dbReference>
<organism evidence="6 7">
    <name type="scientific">Actomonas aquatica</name>
    <dbReference type="NCBI Taxonomy" id="2866162"/>
    <lineage>
        <taxon>Bacteria</taxon>
        <taxon>Pseudomonadati</taxon>
        <taxon>Verrucomicrobiota</taxon>
        <taxon>Opitutia</taxon>
        <taxon>Opitutales</taxon>
        <taxon>Opitutaceae</taxon>
        <taxon>Actomonas</taxon>
    </lineage>
</organism>
<reference evidence="6 7" key="2">
    <citation type="submission" date="2023-12" db="EMBL/GenBank/DDBJ databases">
        <title>Description of an unclassified Opitutus bacterium of Verrucomicrobiota.</title>
        <authorList>
            <person name="Zhang D.-F."/>
        </authorList>
    </citation>
    <scope>NUCLEOTIDE SEQUENCE [LARGE SCALE GENOMIC DNA]</scope>
    <source>
        <strain evidence="6 7">WL0086</strain>
    </source>
</reference>
<evidence type="ECO:0000259" key="4">
    <source>
        <dbReference type="PROSITE" id="PS50042"/>
    </source>
</evidence>
<dbReference type="Gene3D" id="2.60.120.10">
    <property type="entry name" value="Jelly Rolls"/>
    <property type="match status" value="1"/>
</dbReference>
<dbReference type="InterPro" id="IPR036390">
    <property type="entry name" value="WH_DNA-bd_sf"/>
</dbReference>
<dbReference type="InterPro" id="IPR050397">
    <property type="entry name" value="Env_Response_Regulators"/>
</dbReference>
<dbReference type="Pfam" id="PF00027">
    <property type="entry name" value="cNMP_binding"/>
    <property type="match status" value="1"/>
</dbReference>
<dbReference type="PANTHER" id="PTHR24567">
    <property type="entry name" value="CRP FAMILY TRANSCRIPTIONAL REGULATORY PROTEIN"/>
    <property type="match status" value="1"/>
</dbReference>
<feature type="domain" description="Cyclic nucleotide-binding" evidence="4">
    <location>
        <begin position="15"/>
        <end position="135"/>
    </location>
</feature>
<keyword evidence="7" id="KW-1185">Reference proteome</keyword>
<dbReference type="SMART" id="SM00100">
    <property type="entry name" value="cNMP"/>
    <property type="match status" value="1"/>
</dbReference>
<dbReference type="SUPFAM" id="SSF46785">
    <property type="entry name" value="Winged helix' DNA-binding domain"/>
    <property type="match status" value="1"/>
</dbReference>
<gene>
    <name evidence="6" type="ORF">K1X11_017115</name>
</gene>
<dbReference type="PANTHER" id="PTHR24567:SF74">
    <property type="entry name" value="HTH-TYPE TRANSCRIPTIONAL REGULATOR ARCR"/>
    <property type="match status" value="1"/>
</dbReference>
<evidence type="ECO:0000256" key="3">
    <source>
        <dbReference type="ARBA" id="ARBA00023163"/>
    </source>
</evidence>
<dbReference type="Gene3D" id="1.10.10.10">
    <property type="entry name" value="Winged helix-like DNA-binding domain superfamily/Winged helix DNA-binding domain"/>
    <property type="match status" value="1"/>
</dbReference>
<protein>
    <submittedName>
        <fullName evidence="6">Crp/Fnr family transcriptional regulator</fullName>
    </submittedName>
</protein>
<dbReference type="InterPro" id="IPR000595">
    <property type="entry name" value="cNMP-bd_dom"/>
</dbReference>
<keyword evidence="2" id="KW-0238">DNA-binding</keyword>
<proteinExistence type="predicted"/>
<accession>A0ABZ1C4A7</accession>
<dbReference type="PROSITE" id="PS51063">
    <property type="entry name" value="HTH_CRP_2"/>
    <property type="match status" value="1"/>
</dbReference>
<reference evidence="6 7" key="1">
    <citation type="submission" date="2021-08" db="EMBL/GenBank/DDBJ databases">
        <authorList>
            <person name="Zhang D."/>
            <person name="Zhang A."/>
            <person name="Wang L."/>
        </authorList>
    </citation>
    <scope>NUCLEOTIDE SEQUENCE [LARGE SCALE GENOMIC DNA]</scope>
    <source>
        <strain evidence="6 7">WL0086</strain>
    </source>
</reference>
<dbReference type="Proteomes" id="UP000738431">
    <property type="component" value="Chromosome"/>
</dbReference>
<dbReference type="InterPro" id="IPR018490">
    <property type="entry name" value="cNMP-bd_dom_sf"/>
</dbReference>
<evidence type="ECO:0000256" key="2">
    <source>
        <dbReference type="ARBA" id="ARBA00023125"/>
    </source>
</evidence>
<feature type="domain" description="HTH crp-type" evidence="5">
    <location>
        <begin position="149"/>
        <end position="219"/>
    </location>
</feature>
<dbReference type="InterPro" id="IPR012318">
    <property type="entry name" value="HTH_CRP"/>
</dbReference>
<keyword evidence="3" id="KW-0804">Transcription</keyword>
<sequence>MRLIALGATLRQCQLFSGLSEEDITRIASFVQPRALAKDEYLFRESEPAVGFYVVQRGAINVHRVNAQGKEQVIHVFRPGESMGEAAMASPTGYPAAARAVEQSNVLLVPKADILELVSERPDLALRMLGSMSQHLRVLVGLVDDLTLKDVETRLARWIIRHCDQSKGPPCKISLGRTKRVLAAEIGTTAETLSRTLARFRDASWIEVGGSVLTVHNGEALKAMVAERLGGA</sequence>
<dbReference type="PROSITE" id="PS50042">
    <property type="entry name" value="CNMP_BINDING_3"/>
    <property type="match status" value="1"/>
</dbReference>
<dbReference type="SUPFAM" id="SSF51206">
    <property type="entry name" value="cAMP-binding domain-like"/>
    <property type="match status" value="1"/>
</dbReference>